<organism evidence="6 7">
    <name type="scientific">Calothrix parietina FACHB-288</name>
    <dbReference type="NCBI Taxonomy" id="2692896"/>
    <lineage>
        <taxon>Bacteria</taxon>
        <taxon>Bacillati</taxon>
        <taxon>Cyanobacteriota</taxon>
        <taxon>Cyanophyceae</taxon>
        <taxon>Nostocales</taxon>
        <taxon>Calotrichaceae</taxon>
        <taxon>Calothrix</taxon>
    </lineage>
</organism>
<dbReference type="InterPro" id="IPR001387">
    <property type="entry name" value="Cro/C1-type_HTH"/>
</dbReference>
<dbReference type="InterPro" id="IPR010982">
    <property type="entry name" value="Lambda_DNA-bd_dom_sf"/>
</dbReference>
<dbReference type="PROSITE" id="PS51379">
    <property type="entry name" value="4FE4S_FER_2"/>
    <property type="match status" value="1"/>
</dbReference>
<sequence>MPYAITKRCIQCDNCLPHCPKGAIQVIDGDYWIDPTVCNDCEGYMTPQCVLSCPVDSPIPYQAKKGRCKIDAKTVASPKLFTNGNSHPFASAIVIWELCNVLAQRQSLVWDMDAEGELYYQRQINGGKGAIAFRVTDSVDSTAAVALKGAEAVSAIENFDLRSACLHLIYAAYATNLEQPWAEEFIINDKQIEDYLGLDKRKDLNKSTKLALIKELVQQPCQLIASINLPAKGKIQEVKLENSRVWHLLEIQHHFQEDDLGCKHLVGLTFKIQAGEWAQYFLNRQACKERKAFYQYGTLPKVLLNTVMSIWQQHEGAARMMLWLLFKTKMGKEQRVTIPTLMRVAYGEVKLSHVALQPEHRQRLLRIFESDLEVLHHYGLKPIFDPVTYPEEIQPLWAKLVNIPEDAEAALEFWIDDGSNSKRLTDAAPRGKWTRLMNARILDFEMPSDWKKQLSKSKQKKSRTTKSKTQMKQQIVLSTEYILEARKKLGLSQRDLAQLTGKSQSWIRDIENGRFQAKLEDQILLRKALGINSNSVGGS</sequence>
<reference evidence="6 7" key="1">
    <citation type="journal article" date="2020" name="ISME J.">
        <title>Comparative genomics reveals insights into cyanobacterial evolution and habitat adaptation.</title>
        <authorList>
            <person name="Chen M.Y."/>
            <person name="Teng W.K."/>
            <person name="Zhao L."/>
            <person name="Hu C.X."/>
            <person name="Zhou Y.K."/>
            <person name="Han B.P."/>
            <person name="Song L.R."/>
            <person name="Shu W.S."/>
        </authorList>
    </citation>
    <scope>NUCLEOTIDE SEQUENCE [LARGE SCALE GENOMIC DNA]</scope>
    <source>
        <strain evidence="6 7">FACHB-288</strain>
    </source>
</reference>
<evidence type="ECO:0000259" key="4">
    <source>
        <dbReference type="PROSITE" id="PS50943"/>
    </source>
</evidence>
<dbReference type="SUPFAM" id="SSF47413">
    <property type="entry name" value="lambda repressor-like DNA-binding domains"/>
    <property type="match status" value="1"/>
</dbReference>
<dbReference type="PROSITE" id="PS00198">
    <property type="entry name" value="4FE4S_FER_1"/>
    <property type="match status" value="1"/>
</dbReference>
<keyword evidence="3" id="KW-0411">Iron-sulfur</keyword>
<dbReference type="PROSITE" id="PS50943">
    <property type="entry name" value="HTH_CROC1"/>
    <property type="match status" value="1"/>
</dbReference>
<dbReference type="Gene3D" id="1.10.260.40">
    <property type="entry name" value="lambda repressor-like DNA-binding domains"/>
    <property type="match status" value="1"/>
</dbReference>
<keyword evidence="1" id="KW-0479">Metal-binding</keyword>
<gene>
    <name evidence="6" type="ORF">H6G24_05935</name>
</gene>
<evidence type="ECO:0000313" key="7">
    <source>
        <dbReference type="Proteomes" id="UP000658514"/>
    </source>
</evidence>
<protein>
    <submittedName>
        <fullName evidence="6">Helix-turn-helix domain-containing protein</fullName>
    </submittedName>
</protein>
<feature type="domain" description="4Fe-4S ferredoxin-type" evidence="5">
    <location>
        <begin position="1"/>
        <end position="29"/>
    </location>
</feature>
<evidence type="ECO:0000256" key="3">
    <source>
        <dbReference type="ARBA" id="ARBA00023014"/>
    </source>
</evidence>
<dbReference type="CDD" id="cd00093">
    <property type="entry name" value="HTH_XRE"/>
    <property type="match status" value="1"/>
</dbReference>
<dbReference type="SUPFAM" id="SSF54862">
    <property type="entry name" value="4Fe-4S ferredoxins"/>
    <property type="match status" value="1"/>
</dbReference>
<dbReference type="InterPro" id="IPR017900">
    <property type="entry name" value="4Fe4S_Fe_S_CS"/>
</dbReference>
<evidence type="ECO:0000256" key="1">
    <source>
        <dbReference type="ARBA" id="ARBA00022723"/>
    </source>
</evidence>
<comment type="caution">
    <text evidence="6">The sequence shown here is derived from an EMBL/GenBank/DDBJ whole genome shotgun (WGS) entry which is preliminary data.</text>
</comment>
<evidence type="ECO:0000256" key="2">
    <source>
        <dbReference type="ARBA" id="ARBA00023004"/>
    </source>
</evidence>
<proteinExistence type="predicted"/>
<evidence type="ECO:0000259" key="5">
    <source>
        <dbReference type="PROSITE" id="PS51379"/>
    </source>
</evidence>
<dbReference type="InterPro" id="IPR017896">
    <property type="entry name" value="4Fe4S_Fe-S-bd"/>
</dbReference>
<keyword evidence="2" id="KW-0408">Iron</keyword>
<dbReference type="Gene3D" id="3.30.70.20">
    <property type="match status" value="1"/>
</dbReference>
<dbReference type="EMBL" id="JACJQH010000007">
    <property type="protein sequence ID" value="MBD2195037.1"/>
    <property type="molecule type" value="Genomic_DNA"/>
</dbReference>
<name>A0ABR8A8F5_9CYAN</name>
<dbReference type="Pfam" id="PF01381">
    <property type="entry name" value="HTH_3"/>
    <property type="match status" value="1"/>
</dbReference>
<accession>A0ABR8A8F5</accession>
<dbReference type="SMART" id="SM00530">
    <property type="entry name" value="HTH_XRE"/>
    <property type="match status" value="1"/>
</dbReference>
<feature type="domain" description="HTH cro/C1-type" evidence="4">
    <location>
        <begin position="482"/>
        <end position="536"/>
    </location>
</feature>
<dbReference type="RefSeq" id="WP_190538965.1">
    <property type="nucleotide sequence ID" value="NZ_CAWPNO010000106.1"/>
</dbReference>
<keyword evidence="7" id="KW-1185">Reference proteome</keyword>
<dbReference type="Proteomes" id="UP000658514">
    <property type="component" value="Unassembled WGS sequence"/>
</dbReference>
<evidence type="ECO:0000313" key="6">
    <source>
        <dbReference type="EMBL" id="MBD2195037.1"/>
    </source>
</evidence>